<evidence type="ECO:0000256" key="1">
    <source>
        <dbReference type="ARBA" id="ARBA00004651"/>
    </source>
</evidence>
<keyword evidence="4 7" id="KW-0812">Transmembrane</keyword>
<evidence type="ECO:0000256" key="7">
    <source>
        <dbReference type="SAM" id="Phobius"/>
    </source>
</evidence>
<dbReference type="EMBL" id="JBDJNQ010000025">
    <property type="protein sequence ID" value="MEN5380736.1"/>
    <property type="molecule type" value="Genomic_DNA"/>
</dbReference>
<evidence type="ECO:0000313" key="9">
    <source>
        <dbReference type="Proteomes" id="UP001409291"/>
    </source>
</evidence>
<evidence type="ECO:0000256" key="2">
    <source>
        <dbReference type="ARBA" id="ARBA00007430"/>
    </source>
</evidence>
<dbReference type="Pfam" id="PF13440">
    <property type="entry name" value="Polysacc_synt_3"/>
    <property type="match status" value="1"/>
</dbReference>
<feature type="transmembrane region" description="Helical" evidence="7">
    <location>
        <begin position="171"/>
        <end position="190"/>
    </location>
</feature>
<dbReference type="PANTHER" id="PTHR30250:SF10">
    <property type="entry name" value="LIPOPOLYSACCHARIDE BIOSYNTHESIS PROTEIN WZXC"/>
    <property type="match status" value="1"/>
</dbReference>
<feature type="transmembrane region" description="Helical" evidence="7">
    <location>
        <begin position="44"/>
        <end position="68"/>
    </location>
</feature>
<keyword evidence="9" id="KW-1185">Reference proteome</keyword>
<feature type="transmembrane region" description="Helical" evidence="7">
    <location>
        <begin position="144"/>
        <end position="165"/>
    </location>
</feature>
<keyword evidence="6 7" id="KW-0472">Membrane</keyword>
<evidence type="ECO:0000313" key="8">
    <source>
        <dbReference type="EMBL" id="MEN5380736.1"/>
    </source>
</evidence>
<comment type="subcellular location">
    <subcellularLocation>
        <location evidence="1">Cell membrane</location>
        <topology evidence="1">Multi-pass membrane protein</topology>
    </subcellularLocation>
</comment>
<feature type="transmembrane region" description="Helical" evidence="7">
    <location>
        <begin position="382"/>
        <end position="402"/>
    </location>
</feature>
<feature type="transmembrane region" description="Helical" evidence="7">
    <location>
        <begin position="80"/>
        <end position="106"/>
    </location>
</feature>
<feature type="transmembrane region" description="Helical" evidence="7">
    <location>
        <begin position="448"/>
        <end position="468"/>
    </location>
</feature>
<evidence type="ECO:0000256" key="6">
    <source>
        <dbReference type="ARBA" id="ARBA00023136"/>
    </source>
</evidence>
<dbReference type="PANTHER" id="PTHR30250">
    <property type="entry name" value="PST FAMILY PREDICTED COLANIC ACID TRANSPORTER"/>
    <property type="match status" value="1"/>
</dbReference>
<evidence type="ECO:0000256" key="5">
    <source>
        <dbReference type="ARBA" id="ARBA00022989"/>
    </source>
</evidence>
<feature type="transmembrane region" description="Helical" evidence="7">
    <location>
        <begin position="328"/>
        <end position="346"/>
    </location>
</feature>
<feature type="transmembrane region" description="Helical" evidence="7">
    <location>
        <begin position="291"/>
        <end position="316"/>
    </location>
</feature>
<name>A0ABV0C128_9SPHI</name>
<evidence type="ECO:0000256" key="3">
    <source>
        <dbReference type="ARBA" id="ARBA00022475"/>
    </source>
</evidence>
<dbReference type="CDD" id="cd13127">
    <property type="entry name" value="MATE_tuaB_like"/>
    <property type="match status" value="1"/>
</dbReference>
<dbReference type="InterPro" id="IPR050833">
    <property type="entry name" value="Poly_Biosynth_Transport"/>
</dbReference>
<organism evidence="8 9">
    <name type="scientific">Sphingobacterium kitahiroshimense</name>
    <dbReference type="NCBI Taxonomy" id="470446"/>
    <lineage>
        <taxon>Bacteria</taxon>
        <taxon>Pseudomonadati</taxon>
        <taxon>Bacteroidota</taxon>
        <taxon>Sphingobacteriia</taxon>
        <taxon>Sphingobacteriales</taxon>
        <taxon>Sphingobacteriaceae</taxon>
        <taxon>Sphingobacterium</taxon>
    </lineage>
</organism>
<protein>
    <submittedName>
        <fullName evidence="8">Lipopolysaccharide biosynthesis protein</fullName>
    </submittedName>
</protein>
<comment type="similarity">
    <text evidence="2">Belongs to the polysaccharide synthase family.</text>
</comment>
<feature type="transmembrane region" description="Helical" evidence="7">
    <location>
        <begin position="411"/>
        <end position="436"/>
    </location>
</feature>
<feature type="transmembrane region" description="Helical" evidence="7">
    <location>
        <begin position="355"/>
        <end position="376"/>
    </location>
</feature>
<evidence type="ECO:0000256" key="4">
    <source>
        <dbReference type="ARBA" id="ARBA00022692"/>
    </source>
</evidence>
<dbReference type="Proteomes" id="UP001409291">
    <property type="component" value="Unassembled WGS sequence"/>
</dbReference>
<accession>A0ABV0C128</accession>
<dbReference type="RefSeq" id="WP_346583677.1">
    <property type="nucleotide sequence ID" value="NZ_JBDJLH010000010.1"/>
</dbReference>
<keyword evidence="5 7" id="KW-1133">Transmembrane helix</keyword>
<proteinExistence type="inferred from homology"/>
<feature type="transmembrane region" description="Helical" evidence="7">
    <location>
        <begin position="118"/>
        <end position="137"/>
    </location>
</feature>
<reference evidence="8 9" key="1">
    <citation type="submission" date="2024-04" db="EMBL/GenBank/DDBJ databases">
        <title>WGS of bacteria from Torrens River.</title>
        <authorList>
            <person name="Wyrsch E.R."/>
            <person name="Drigo B."/>
        </authorList>
    </citation>
    <scope>NUCLEOTIDE SEQUENCE [LARGE SCALE GENOMIC DNA]</scope>
    <source>
        <strain evidence="8 9">TWI391</strain>
    </source>
</reference>
<keyword evidence="3" id="KW-1003">Cell membrane</keyword>
<feature type="transmembrane region" description="Helical" evidence="7">
    <location>
        <begin position="12"/>
        <end position="38"/>
    </location>
</feature>
<sequence length="483" mass="54480">MKDIKSQLISGVFFTAIAKYANLIISLIVTAVLARLLAPDQFGVVAIATVAIAFLNLIADIGLSATVIQHKELDQKALGALFSLSVYITFFLSLIFFLCANVFASFYGQPELRSICQWLALSLLFSGITVVPNALFYRDRLFKAIALRSLVIQLIGGAISVAAAYKGYGVYALIINPIFSSLLIFVISYAKYPLKFTFRFSLAALRPIFSYSFYQFLFNLINYFSRNADTLLIGKYLGMIPLGYYDKSYRLMSLPLQNITQVITPVIHPILSLQGKDLGYLHRVNFKLASFLALIGFPLSIFLYFCSQELILLFFGDQWEHAIPTFKILSLTVGIQLVLSSSGSIFQTAGDTRSLFICGLFSAVMNVTGILLGVFYFRSIEAVAQCLLISFSINFLQTYWLMYRIIFKESLFVFLSCLWKPIFFAGLLAILLYIGGQWLHWEQPLYNFLFKSLLFVPSFAVLVWFGGYREAIKQFINRKKTSL</sequence>
<comment type="caution">
    <text evidence="8">The sequence shown here is derived from an EMBL/GenBank/DDBJ whole genome shotgun (WGS) entry which is preliminary data.</text>
</comment>
<gene>
    <name evidence="8" type="ORF">ABE541_25970</name>
</gene>